<comment type="caution">
    <text evidence="9">The sequence shown here is derived from an EMBL/GenBank/DDBJ whole genome shotgun (WGS) entry which is preliminary data.</text>
</comment>
<dbReference type="RefSeq" id="WP_250140010.1">
    <property type="nucleotide sequence ID" value="NZ_JALIQP010000002.1"/>
</dbReference>
<dbReference type="Pfam" id="PF02302">
    <property type="entry name" value="PTS_IIB"/>
    <property type="match status" value="1"/>
</dbReference>
<evidence type="ECO:0000313" key="10">
    <source>
        <dbReference type="Proteomes" id="UP001595898"/>
    </source>
</evidence>
<evidence type="ECO:0000256" key="5">
    <source>
        <dbReference type="ARBA" id="ARBA00022683"/>
    </source>
</evidence>
<dbReference type="NCBIfam" id="TIGR00829">
    <property type="entry name" value="FRU"/>
    <property type="match status" value="1"/>
</dbReference>
<feature type="region of interest" description="Disordered" evidence="7">
    <location>
        <begin position="98"/>
        <end position="147"/>
    </location>
</feature>
<evidence type="ECO:0000256" key="2">
    <source>
        <dbReference type="ARBA" id="ARBA00022553"/>
    </source>
</evidence>
<dbReference type="PANTHER" id="PTHR30505">
    <property type="entry name" value="FRUCTOSE-LIKE PERMEASE"/>
    <property type="match status" value="1"/>
</dbReference>
<keyword evidence="1" id="KW-0813">Transport</keyword>
<evidence type="ECO:0000313" key="9">
    <source>
        <dbReference type="EMBL" id="MFC4543314.1"/>
    </source>
</evidence>
<dbReference type="GO" id="GO:0009401">
    <property type="term" value="P:phosphoenolpyruvate-dependent sugar phosphotransferase system"/>
    <property type="evidence" value="ECO:0007669"/>
    <property type="project" value="UniProtKB-KW"/>
</dbReference>
<dbReference type="EMBL" id="JBHSFA010000007">
    <property type="protein sequence ID" value="MFC4543314.1"/>
    <property type="molecule type" value="Genomic_DNA"/>
</dbReference>
<evidence type="ECO:0000256" key="6">
    <source>
        <dbReference type="ARBA" id="ARBA00022777"/>
    </source>
</evidence>
<gene>
    <name evidence="9" type="ORF">ACFO5R_15395</name>
</gene>
<keyword evidence="3" id="KW-0762">Sugar transport</keyword>
<evidence type="ECO:0000256" key="1">
    <source>
        <dbReference type="ARBA" id="ARBA00022448"/>
    </source>
</evidence>
<keyword evidence="6" id="KW-0418">Kinase</keyword>
<dbReference type="AlphaFoldDB" id="A0ABD5PTQ2"/>
<dbReference type="InterPro" id="IPR003353">
    <property type="entry name" value="PTS_IIB_fruc"/>
</dbReference>
<dbReference type="GO" id="GO:0016301">
    <property type="term" value="F:kinase activity"/>
    <property type="evidence" value="ECO:0007669"/>
    <property type="project" value="UniProtKB-KW"/>
</dbReference>
<keyword evidence="4 9" id="KW-0808">Transferase</keyword>
<organism evidence="9 10">
    <name type="scientific">Halosolutus amylolyticus</name>
    <dbReference type="NCBI Taxonomy" id="2932267"/>
    <lineage>
        <taxon>Archaea</taxon>
        <taxon>Methanobacteriati</taxon>
        <taxon>Methanobacteriota</taxon>
        <taxon>Stenosarchaea group</taxon>
        <taxon>Halobacteria</taxon>
        <taxon>Halobacteriales</taxon>
        <taxon>Natrialbaceae</taxon>
        <taxon>Halosolutus</taxon>
    </lineage>
</organism>
<dbReference type="SUPFAM" id="SSF52794">
    <property type="entry name" value="PTS system IIB component-like"/>
    <property type="match status" value="1"/>
</dbReference>
<protein>
    <submittedName>
        <fullName evidence="9">PTS fructose transporter subunit IIB</fullName>
        <ecNumber evidence="9">2.7.1.202</ecNumber>
    </submittedName>
</protein>
<proteinExistence type="predicted"/>
<keyword evidence="5" id="KW-0598">Phosphotransferase system</keyword>
<dbReference type="EC" id="2.7.1.202" evidence="9"/>
<dbReference type="Proteomes" id="UP001595898">
    <property type="component" value="Unassembled WGS sequence"/>
</dbReference>
<evidence type="ECO:0000259" key="8">
    <source>
        <dbReference type="PROSITE" id="PS51099"/>
    </source>
</evidence>
<dbReference type="InterPro" id="IPR050864">
    <property type="entry name" value="Bacterial_PTS_Sugar_Transport"/>
</dbReference>
<accession>A0ABD5PTQ2</accession>
<dbReference type="InterPro" id="IPR003501">
    <property type="entry name" value="PTS_EIIB_2/3"/>
</dbReference>
<reference evidence="9 10" key="1">
    <citation type="journal article" date="2019" name="Int. J. Syst. Evol. Microbiol.">
        <title>The Global Catalogue of Microorganisms (GCM) 10K type strain sequencing project: providing services to taxonomists for standard genome sequencing and annotation.</title>
        <authorList>
            <consortium name="The Broad Institute Genomics Platform"/>
            <consortium name="The Broad Institute Genome Sequencing Center for Infectious Disease"/>
            <person name="Wu L."/>
            <person name="Ma J."/>
        </authorList>
    </citation>
    <scope>NUCLEOTIDE SEQUENCE [LARGE SCALE GENOMIC DNA]</scope>
    <source>
        <strain evidence="9 10">WLHS5</strain>
    </source>
</reference>
<evidence type="ECO:0000256" key="4">
    <source>
        <dbReference type="ARBA" id="ARBA00022679"/>
    </source>
</evidence>
<feature type="compositionally biased region" description="Acidic residues" evidence="7">
    <location>
        <begin position="109"/>
        <end position="124"/>
    </location>
</feature>
<keyword evidence="2" id="KW-0597">Phosphoprotein</keyword>
<dbReference type="InterPro" id="IPR013011">
    <property type="entry name" value="PTS_EIIB_2"/>
</dbReference>
<dbReference type="CDD" id="cd05569">
    <property type="entry name" value="PTS_IIB_fructose"/>
    <property type="match status" value="1"/>
</dbReference>
<dbReference type="PROSITE" id="PS51099">
    <property type="entry name" value="PTS_EIIB_TYPE_2"/>
    <property type="match status" value="1"/>
</dbReference>
<dbReference type="PANTHER" id="PTHR30505:SF0">
    <property type="entry name" value="FRUCTOSE-LIKE PTS SYSTEM EIIBC COMPONENT-RELATED"/>
    <property type="match status" value="1"/>
</dbReference>
<name>A0ABD5PTQ2_9EURY</name>
<keyword evidence="10" id="KW-1185">Reference proteome</keyword>
<evidence type="ECO:0000256" key="7">
    <source>
        <dbReference type="SAM" id="MobiDB-lite"/>
    </source>
</evidence>
<sequence length="160" mass="16538">MKFVAVTSCPTGIAHCQMAAENLEQVAAANDHAIDVEVQGAMGQENELSSEAIAAADAVIVATDTSITRDRFEGKPLVEGSVKDAIADAEGLLERAIAEADSHATAATDDAESTEATDDSDSDTASDGRPAADPVGLSATSRRGEDRSSGLFARLKRLFS</sequence>
<dbReference type="Gene3D" id="3.40.50.2300">
    <property type="match status" value="1"/>
</dbReference>
<evidence type="ECO:0000256" key="3">
    <source>
        <dbReference type="ARBA" id="ARBA00022597"/>
    </source>
</evidence>
<dbReference type="InterPro" id="IPR036095">
    <property type="entry name" value="PTS_EIIB-like_sf"/>
</dbReference>
<feature type="domain" description="PTS EIIB type-2" evidence="8">
    <location>
        <begin position="1"/>
        <end position="98"/>
    </location>
</feature>